<keyword evidence="4 14" id="KW-0645">Protease</keyword>
<proteinExistence type="inferred from homology"/>
<keyword evidence="10 14" id="KW-1133">Transmembrane helix</keyword>
<feature type="domain" description="Peptidase M50" evidence="15">
    <location>
        <begin position="128"/>
        <end position="186"/>
    </location>
</feature>
<dbReference type="InterPro" id="IPR016483">
    <property type="entry name" value="UCP006404_Pept_M50_CBS"/>
</dbReference>
<evidence type="ECO:0000256" key="4">
    <source>
        <dbReference type="ARBA" id="ARBA00022670"/>
    </source>
</evidence>
<evidence type="ECO:0000256" key="13">
    <source>
        <dbReference type="ARBA" id="ARBA00023136"/>
    </source>
</evidence>
<evidence type="ECO:0000313" key="17">
    <source>
        <dbReference type="Proteomes" id="UP001500221"/>
    </source>
</evidence>
<keyword evidence="8 14" id="KW-0378">Hydrolase</keyword>
<feature type="transmembrane region" description="Helical" evidence="14">
    <location>
        <begin position="203"/>
        <end position="223"/>
    </location>
</feature>
<feature type="domain" description="Peptidase M50" evidence="15">
    <location>
        <begin position="46"/>
        <end position="116"/>
    </location>
</feature>
<feature type="transmembrane region" description="Helical" evidence="14">
    <location>
        <begin position="38"/>
        <end position="62"/>
    </location>
</feature>
<evidence type="ECO:0000256" key="9">
    <source>
        <dbReference type="ARBA" id="ARBA00022833"/>
    </source>
</evidence>
<keyword evidence="7" id="KW-0677">Repeat</keyword>
<dbReference type="PANTHER" id="PTHR39188">
    <property type="entry name" value="MEMBRANE-ASSOCIATED ZINC METALLOPROTEASE M50B"/>
    <property type="match status" value="1"/>
</dbReference>
<keyword evidence="12" id="KW-0129">CBS domain</keyword>
<evidence type="ECO:0000259" key="15">
    <source>
        <dbReference type="Pfam" id="PF02163"/>
    </source>
</evidence>
<organism evidence="16 17">
    <name type="scientific">Nocardioides marinquilinus</name>
    <dbReference type="NCBI Taxonomy" id="1210400"/>
    <lineage>
        <taxon>Bacteria</taxon>
        <taxon>Bacillati</taxon>
        <taxon>Actinomycetota</taxon>
        <taxon>Actinomycetes</taxon>
        <taxon>Propionibacteriales</taxon>
        <taxon>Nocardioidaceae</taxon>
        <taxon>Nocardioides</taxon>
    </lineage>
</organism>
<gene>
    <name evidence="16" type="ORF">GCM10023340_23800</name>
</gene>
<name>A0ABP9PU21_9ACTN</name>
<dbReference type="PANTHER" id="PTHR39188:SF3">
    <property type="entry name" value="STAGE IV SPORULATION PROTEIN FB"/>
    <property type="match status" value="1"/>
</dbReference>
<keyword evidence="9 14" id="KW-0862">Zinc</keyword>
<evidence type="ECO:0000256" key="11">
    <source>
        <dbReference type="ARBA" id="ARBA00023049"/>
    </source>
</evidence>
<keyword evidence="13 14" id="KW-0472">Membrane</keyword>
<feature type="transmembrane region" description="Helical" evidence="14">
    <location>
        <begin position="95"/>
        <end position="119"/>
    </location>
</feature>
<sequence>MGAEVRLSPSCLLIIGLLAVAIAPRAEAVAPGSGGAAYALGALVGVAVYVAVLLHEAAHLVVARRYGQRVISITLGALGGRTAIKGEAHTPREEALTAAAGPAVSLLLGLVFLGLHATVDDGGSIALAFETLVLVNLVVGLVDLVPAPPLDGGRVVRAIAWALLDSRRRGAIAAAWVGRGLAVLVLLAPLVREPVLGTRPGTVDFVVCAAVAALVWLASSAQLGTARMLLEMGEVALSDFLRPLLTVDPDVPLAEALRRQGADGAGGVATLGSDGTLRLVDEAAVEQVPTDRRPWVPTSSVATGTENLVLPLAATGDDLMTAIFMRPAASYLLARPDGVVAGVVRIDDIDPPEA</sequence>
<evidence type="ECO:0000256" key="5">
    <source>
        <dbReference type="ARBA" id="ARBA00022692"/>
    </source>
</evidence>
<reference evidence="17" key="1">
    <citation type="journal article" date="2019" name="Int. J. Syst. Evol. Microbiol.">
        <title>The Global Catalogue of Microorganisms (GCM) 10K type strain sequencing project: providing services to taxonomists for standard genome sequencing and annotation.</title>
        <authorList>
            <consortium name="The Broad Institute Genomics Platform"/>
            <consortium name="The Broad Institute Genome Sequencing Center for Infectious Disease"/>
            <person name="Wu L."/>
            <person name="Ma J."/>
        </authorList>
    </citation>
    <scope>NUCLEOTIDE SEQUENCE [LARGE SCALE GENOMIC DNA]</scope>
    <source>
        <strain evidence="17">JCM 18459</strain>
    </source>
</reference>
<feature type="transmembrane region" description="Helical" evidence="14">
    <location>
        <begin position="125"/>
        <end position="150"/>
    </location>
</feature>
<comment type="subcellular location">
    <subcellularLocation>
        <location evidence="1 14">Cell membrane</location>
        <topology evidence="1 14">Multi-pass membrane protein</topology>
    </subcellularLocation>
</comment>
<comment type="caution">
    <text evidence="16">The sequence shown here is derived from an EMBL/GenBank/DDBJ whole genome shotgun (WGS) entry which is preliminary data.</text>
</comment>
<evidence type="ECO:0000256" key="3">
    <source>
        <dbReference type="ARBA" id="ARBA00022475"/>
    </source>
</evidence>
<evidence type="ECO:0000256" key="10">
    <source>
        <dbReference type="ARBA" id="ARBA00022989"/>
    </source>
</evidence>
<evidence type="ECO:0000256" key="2">
    <source>
        <dbReference type="ARBA" id="ARBA00007931"/>
    </source>
</evidence>
<dbReference type="Proteomes" id="UP001500221">
    <property type="component" value="Unassembled WGS sequence"/>
</dbReference>
<evidence type="ECO:0000256" key="14">
    <source>
        <dbReference type="PIRNR" id="PIRNR006404"/>
    </source>
</evidence>
<keyword evidence="6 14" id="KW-0479">Metal-binding</keyword>
<keyword evidence="11 14" id="KW-0482">Metalloprotease</keyword>
<evidence type="ECO:0000256" key="6">
    <source>
        <dbReference type="ARBA" id="ARBA00022723"/>
    </source>
</evidence>
<protein>
    <recommendedName>
        <fullName evidence="14">Zinc metalloprotease</fullName>
    </recommendedName>
</protein>
<comment type="similarity">
    <text evidence="2 14">Belongs to the peptidase M50B family.</text>
</comment>
<keyword evidence="3 14" id="KW-1003">Cell membrane</keyword>
<dbReference type="Pfam" id="PF02163">
    <property type="entry name" value="Peptidase_M50"/>
    <property type="match status" value="2"/>
</dbReference>
<evidence type="ECO:0000256" key="8">
    <source>
        <dbReference type="ARBA" id="ARBA00022801"/>
    </source>
</evidence>
<dbReference type="PIRSF" id="PIRSF006404">
    <property type="entry name" value="UCP006404_Pept_M50_CBS"/>
    <property type="match status" value="1"/>
</dbReference>
<accession>A0ABP9PU21</accession>
<evidence type="ECO:0000256" key="1">
    <source>
        <dbReference type="ARBA" id="ARBA00004651"/>
    </source>
</evidence>
<evidence type="ECO:0000256" key="7">
    <source>
        <dbReference type="ARBA" id="ARBA00022737"/>
    </source>
</evidence>
<keyword evidence="5 14" id="KW-0812">Transmembrane</keyword>
<keyword evidence="17" id="KW-1185">Reference proteome</keyword>
<evidence type="ECO:0000313" key="16">
    <source>
        <dbReference type="EMBL" id="GAA5149062.1"/>
    </source>
</evidence>
<dbReference type="InterPro" id="IPR008915">
    <property type="entry name" value="Peptidase_M50"/>
</dbReference>
<dbReference type="EMBL" id="BAABKG010000003">
    <property type="protein sequence ID" value="GAA5149062.1"/>
    <property type="molecule type" value="Genomic_DNA"/>
</dbReference>
<comment type="cofactor">
    <cofactor evidence="14">
        <name>Zn(2+)</name>
        <dbReference type="ChEBI" id="CHEBI:29105"/>
    </cofactor>
    <text evidence="14">Binds 1 zinc ion per subunit.</text>
</comment>
<feature type="transmembrane region" description="Helical" evidence="14">
    <location>
        <begin position="171"/>
        <end position="191"/>
    </location>
</feature>
<evidence type="ECO:0000256" key="12">
    <source>
        <dbReference type="ARBA" id="ARBA00023122"/>
    </source>
</evidence>